<evidence type="ECO:0000313" key="3">
    <source>
        <dbReference type="Proteomes" id="UP000423641"/>
    </source>
</evidence>
<gene>
    <name evidence="2" type="ORF">F7P66_06255</name>
</gene>
<dbReference type="EMBL" id="VZON01000005">
    <property type="protein sequence ID" value="KAB0612418.1"/>
    <property type="molecule type" value="Genomic_DNA"/>
</dbReference>
<dbReference type="GeneID" id="56509337"/>
<evidence type="ECO:0000256" key="1">
    <source>
        <dbReference type="SAM" id="SignalP"/>
    </source>
</evidence>
<dbReference type="RefSeq" id="WP_112000611.1">
    <property type="nucleotide sequence ID" value="NZ_CP053828.1"/>
</dbReference>
<protein>
    <recommendedName>
        <fullName evidence="4">PEGA domain-containing protein</fullName>
    </recommendedName>
</protein>
<sequence length="164" mass="18105">MVSKNLIKGSLIGLCVLSLSGCASIMENSQAQKFDIVSDPSVAKITVKDIKSNKIVIENKTPFQIVLDKKAGYFQGKTYLVTLSKDGYKDISFNIKPTPNGWYLAGNLIFGGPLGWLIVDPLTGAMWNLTPEQNENVMVDKQIITIKLLSDLTDDEKLKLKKIN</sequence>
<comment type="caution">
    <text evidence="2">The sequence shown here is derived from an EMBL/GenBank/DDBJ whole genome shotgun (WGS) entry which is preliminary data.</text>
</comment>
<evidence type="ECO:0008006" key="4">
    <source>
        <dbReference type="Google" id="ProtNLM"/>
    </source>
</evidence>
<keyword evidence="1" id="KW-0732">Signal</keyword>
<dbReference type="PROSITE" id="PS51257">
    <property type="entry name" value="PROKAR_LIPOPROTEIN"/>
    <property type="match status" value="1"/>
</dbReference>
<dbReference type="Proteomes" id="UP000423641">
    <property type="component" value="Unassembled WGS sequence"/>
</dbReference>
<organism evidence="2 3">
    <name type="scientific">Campylobacter hyointestinalis subsp. lawsonii</name>
    <dbReference type="NCBI Taxonomy" id="91353"/>
    <lineage>
        <taxon>Bacteria</taxon>
        <taxon>Pseudomonadati</taxon>
        <taxon>Campylobacterota</taxon>
        <taxon>Epsilonproteobacteria</taxon>
        <taxon>Campylobacterales</taxon>
        <taxon>Campylobacteraceae</taxon>
        <taxon>Campylobacter</taxon>
    </lineage>
</organism>
<name>A0AAV6EDX4_CAMHY</name>
<dbReference type="AlphaFoldDB" id="A0AAV6EDX4"/>
<proteinExistence type="predicted"/>
<feature type="signal peptide" evidence="1">
    <location>
        <begin position="1"/>
        <end position="25"/>
    </location>
</feature>
<reference evidence="2 3" key="1">
    <citation type="submission" date="2019-09" db="EMBL/GenBank/DDBJ databases">
        <title>Draft genome sequences of 48 bacterial type strains from the CCUG.</title>
        <authorList>
            <person name="Tunovic T."/>
            <person name="Pineiro-Iglesias B."/>
            <person name="Unosson C."/>
            <person name="Inganas E."/>
            <person name="Ohlen M."/>
            <person name="Cardew S."/>
            <person name="Jensie-Markopoulos S."/>
            <person name="Salva-Serra F."/>
            <person name="Jaen-Luchoro D."/>
            <person name="Karlsson R."/>
            <person name="Svensson-Stadler L."/>
            <person name="Chun J."/>
            <person name="Moore E."/>
        </authorList>
    </citation>
    <scope>NUCLEOTIDE SEQUENCE [LARGE SCALE GENOMIC DNA]</scope>
    <source>
        <strain evidence="2 3">CCUG 34538</strain>
    </source>
</reference>
<accession>A0AAV6EDX4</accession>
<evidence type="ECO:0000313" key="2">
    <source>
        <dbReference type="EMBL" id="KAB0612418.1"/>
    </source>
</evidence>
<feature type="chain" id="PRO_5043607942" description="PEGA domain-containing protein" evidence="1">
    <location>
        <begin position="26"/>
        <end position="164"/>
    </location>
</feature>